<reference evidence="1 2" key="1">
    <citation type="submission" date="2020-12" db="EMBL/GenBank/DDBJ databases">
        <title>Metabolic potential, ecology and presence of endohyphal bacteria is reflected in genomic diversity of Mucoromycotina.</title>
        <authorList>
            <person name="Muszewska A."/>
            <person name="Okrasinska A."/>
            <person name="Steczkiewicz K."/>
            <person name="Drgas O."/>
            <person name="Orlowska M."/>
            <person name="Perlinska-Lenart U."/>
            <person name="Aleksandrzak-Piekarczyk T."/>
            <person name="Szatraj K."/>
            <person name="Zielenkiewicz U."/>
            <person name="Pilsyk S."/>
            <person name="Malc E."/>
            <person name="Mieczkowski P."/>
            <person name="Kruszewska J.S."/>
            <person name="Biernat P."/>
            <person name="Pawlowska J."/>
        </authorList>
    </citation>
    <scope>NUCLEOTIDE SEQUENCE [LARGE SCALE GENOMIC DNA]</scope>
    <source>
        <strain evidence="1 2">CBS 142.35</strain>
    </source>
</reference>
<dbReference type="Proteomes" id="UP000646827">
    <property type="component" value="Unassembled WGS sequence"/>
</dbReference>
<comment type="caution">
    <text evidence="1">The sequence shown here is derived from an EMBL/GenBank/DDBJ whole genome shotgun (WGS) entry which is preliminary data.</text>
</comment>
<proteinExistence type="predicted"/>
<dbReference type="OrthoDB" id="2155246at2759"/>
<dbReference type="InterPro" id="IPR043472">
    <property type="entry name" value="Macro_dom-like"/>
</dbReference>
<dbReference type="SUPFAM" id="SSF52949">
    <property type="entry name" value="Macro domain-like"/>
    <property type="match status" value="1"/>
</dbReference>
<sequence length="161" mass="18485">MTFDFEEQPGGLFDNVSTSQSDGLVICLGEDLRFGKGLRYLFIYLGIASEFKQRYGNNHHHQLQAQKRSVGQVVHIGSSSSKRHVFYLISRPKVYNRTNYTDFEACLIQLRKATEQLGVWRLALTQDLGTDGLQDKHIKELLFKTFDGWQGKMVMYNDISS</sequence>
<accession>A0A8H7VMS0</accession>
<evidence type="ECO:0000313" key="2">
    <source>
        <dbReference type="Proteomes" id="UP000646827"/>
    </source>
</evidence>
<organism evidence="1 2">
    <name type="scientific">Circinella minor</name>
    <dbReference type="NCBI Taxonomy" id="1195481"/>
    <lineage>
        <taxon>Eukaryota</taxon>
        <taxon>Fungi</taxon>
        <taxon>Fungi incertae sedis</taxon>
        <taxon>Mucoromycota</taxon>
        <taxon>Mucoromycotina</taxon>
        <taxon>Mucoromycetes</taxon>
        <taxon>Mucorales</taxon>
        <taxon>Lichtheimiaceae</taxon>
        <taxon>Circinella</taxon>
    </lineage>
</organism>
<protein>
    <submittedName>
        <fullName evidence="1">Uncharacterized protein</fullName>
    </submittedName>
</protein>
<dbReference type="AlphaFoldDB" id="A0A8H7VMS0"/>
<dbReference type="EMBL" id="JAEPRB010000143">
    <property type="protein sequence ID" value="KAG2220344.1"/>
    <property type="molecule type" value="Genomic_DNA"/>
</dbReference>
<gene>
    <name evidence="1" type="ORF">INT45_010730</name>
</gene>
<dbReference type="Gene3D" id="3.40.220.10">
    <property type="entry name" value="Leucine Aminopeptidase, subunit E, domain 1"/>
    <property type="match status" value="1"/>
</dbReference>
<evidence type="ECO:0000313" key="1">
    <source>
        <dbReference type="EMBL" id="KAG2220344.1"/>
    </source>
</evidence>
<keyword evidence="2" id="KW-1185">Reference proteome</keyword>
<name>A0A8H7VMS0_9FUNG</name>